<feature type="domain" description="Amino acid transporter transmembrane" evidence="7">
    <location>
        <begin position="181"/>
        <end position="591"/>
    </location>
</feature>
<evidence type="ECO:0000256" key="1">
    <source>
        <dbReference type="ARBA" id="ARBA00004141"/>
    </source>
</evidence>
<keyword evidence="9" id="KW-1185">Reference proteome</keyword>
<feature type="transmembrane region" description="Helical" evidence="6">
    <location>
        <begin position="183"/>
        <end position="205"/>
    </location>
</feature>
<feature type="transmembrane region" description="Helical" evidence="6">
    <location>
        <begin position="321"/>
        <end position="340"/>
    </location>
</feature>
<evidence type="ECO:0000259" key="7">
    <source>
        <dbReference type="Pfam" id="PF01490"/>
    </source>
</evidence>
<evidence type="ECO:0000256" key="4">
    <source>
        <dbReference type="ARBA" id="ARBA00023136"/>
    </source>
</evidence>
<feature type="transmembrane region" description="Helical" evidence="6">
    <location>
        <begin position="296"/>
        <end position="315"/>
    </location>
</feature>
<dbReference type="Gene3D" id="1.25.40.20">
    <property type="entry name" value="Ankyrin repeat-containing domain"/>
    <property type="match status" value="2"/>
</dbReference>
<feature type="repeat" description="ANK" evidence="5">
    <location>
        <begin position="633"/>
        <end position="659"/>
    </location>
</feature>
<evidence type="ECO:0000256" key="5">
    <source>
        <dbReference type="PROSITE-ProRule" id="PRU00023"/>
    </source>
</evidence>
<dbReference type="InterPro" id="IPR036770">
    <property type="entry name" value="Ankyrin_rpt-contain_sf"/>
</dbReference>
<dbReference type="InterPro" id="IPR002110">
    <property type="entry name" value="Ankyrin_rpt"/>
</dbReference>
<keyword evidence="3 6" id="KW-1133">Transmembrane helix</keyword>
<evidence type="ECO:0000313" key="9">
    <source>
        <dbReference type="Proteomes" id="UP001178507"/>
    </source>
</evidence>
<dbReference type="Proteomes" id="UP001178507">
    <property type="component" value="Unassembled WGS sequence"/>
</dbReference>
<organism evidence="8 9">
    <name type="scientific">Effrenium voratum</name>
    <dbReference type="NCBI Taxonomy" id="2562239"/>
    <lineage>
        <taxon>Eukaryota</taxon>
        <taxon>Sar</taxon>
        <taxon>Alveolata</taxon>
        <taxon>Dinophyceae</taxon>
        <taxon>Suessiales</taxon>
        <taxon>Symbiodiniaceae</taxon>
        <taxon>Effrenium</taxon>
    </lineage>
</organism>
<dbReference type="AlphaFoldDB" id="A0AA36MGA5"/>
<keyword evidence="4 6" id="KW-0472">Membrane</keyword>
<feature type="transmembrane region" description="Helical" evidence="6">
    <location>
        <begin position="448"/>
        <end position="470"/>
    </location>
</feature>
<dbReference type="SMART" id="SM00248">
    <property type="entry name" value="ANK"/>
    <property type="match status" value="3"/>
</dbReference>
<dbReference type="PROSITE" id="PS50088">
    <property type="entry name" value="ANK_REPEAT"/>
    <property type="match status" value="2"/>
</dbReference>
<feature type="transmembrane region" description="Helical" evidence="6">
    <location>
        <begin position="569"/>
        <end position="590"/>
    </location>
</feature>
<comment type="caution">
    <text evidence="8">The sequence shown here is derived from an EMBL/GenBank/DDBJ whole genome shotgun (WGS) entry which is preliminary data.</text>
</comment>
<sequence>MGISALKQMLLDTASDIKLAKAEVKEMPTVKLLLSLSADMHLPMDRLGSNAVMTAARFGNHEVVPLLIAGPSDLLRQNFFGGRALHVASISENPQVTRTLLQMHSDPNVATNIGCPVLCFSPQYGTDPGHIEYLLKASRNAEMEMKQKDVEVCSQDSTASGGSSKGSLSVGSASVSKFRRGGILPTAICLSKAAIGAGVLSVAAHGAEVGAVYQFTCLILGGLLTLASIRMIANASVETGCWSYEDICDELFHPSMSIFTGFINVCNCLGSAAGYLIVCGQVFQVVFQADDQARKLFVVLVGVFVCGPLALARHVGFMRHLAAISVGALLLLVGSVVWYWGEHGIDESLDVESFLLPSSGATVFTYMNSINNMVFAYNNQFNVPQLTGELTPVPSVRNMTKVALLSTSLCFLLYGSVSIFGVLAFGVADNQKDTLILDLMPARKEWHVVVSLFAVMFSVLTCFQFHVYPIRQFSAYAVRKLRGLPAKAAEEEEEVSDGCGGRSLARWLDIACALGAVAVAILIAVVVTSLRTILDFIGAFASAYISYVVPPLWILALRRKGQTFSWRAPEILFSLALLSLGVFFFVFGTYSARADPNFSGQPVGSGVDLSKTWMKKVRENSASLAEINLALGNGGTPLHFAALNGALEIAQMLVQYKANPKAAWGEQSRTPLQLAQEQGHASLVKLLEEIG</sequence>
<name>A0AA36MGA5_9DINO</name>
<feature type="transmembrane region" description="Helical" evidence="6">
    <location>
        <begin position="510"/>
        <end position="530"/>
    </location>
</feature>
<dbReference type="PANTHER" id="PTHR22950:SF702">
    <property type="entry name" value="AMINO ACID TRANSPORTER PROTEIN"/>
    <property type="match status" value="1"/>
</dbReference>
<dbReference type="EMBL" id="CAUJNA010000002">
    <property type="protein sequence ID" value="CAJ1370141.1"/>
    <property type="molecule type" value="Genomic_DNA"/>
</dbReference>
<dbReference type="Pfam" id="PF01490">
    <property type="entry name" value="Aa_trans"/>
    <property type="match status" value="1"/>
</dbReference>
<dbReference type="InterPro" id="IPR013057">
    <property type="entry name" value="AA_transpt_TM"/>
</dbReference>
<feature type="transmembrane region" description="Helical" evidence="6">
    <location>
        <begin position="211"/>
        <end position="229"/>
    </location>
</feature>
<proteinExistence type="predicted"/>
<dbReference type="Pfam" id="PF12796">
    <property type="entry name" value="Ank_2"/>
    <property type="match status" value="2"/>
</dbReference>
<dbReference type="PROSITE" id="PS50297">
    <property type="entry name" value="ANK_REP_REGION"/>
    <property type="match status" value="2"/>
</dbReference>
<evidence type="ECO:0000256" key="2">
    <source>
        <dbReference type="ARBA" id="ARBA00022692"/>
    </source>
</evidence>
<accession>A0AA36MGA5</accession>
<evidence type="ECO:0000313" key="8">
    <source>
        <dbReference type="EMBL" id="CAJ1370141.1"/>
    </source>
</evidence>
<evidence type="ECO:0000256" key="3">
    <source>
        <dbReference type="ARBA" id="ARBA00022989"/>
    </source>
</evidence>
<protein>
    <recommendedName>
        <fullName evidence="7">Amino acid transporter transmembrane domain-containing protein</fullName>
    </recommendedName>
</protein>
<gene>
    <name evidence="8" type="ORF">EVOR1521_LOCUS782</name>
</gene>
<dbReference type="GO" id="GO:0016020">
    <property type="term" value="C:membrane"/>
    <property type="evidence" value="ECO:0007669"/>
    <property type="project" value="UniProtKB-SubCell"/>
</dbReference>
<keyword evidence="2 6" id="KW-0812">Transmembrane</keyword>
<feature type="transmembrane region" description="Helical" evidence="6">
    <location>
        <begin position="536"/>
        <end position="557"/>
    </location>
</feature>
<dbReference type="GO" id="GO:0015179">
    <property type="term" value="F:L-amino acid transmembrane transporter activity"/>
    <property type="evidence" value="ECO:0007669"/>
    <property type="project" value="TreeGrafter"/>
</dbReference>
<comment type="subcellular location">
    <subcellularLocation>
        <location evidence="1">Membrane</location>
        <topology evidence="1">Multi-pass membrane protein</topology>
    </subcellularLocation>
</comment>
<feature type="transmembrane region" description="Helical" evidence="6">
    <location>
        <begin position="402"/>
        <end position="428"/>
    </location>
</feature>
<dbReference type="PANTHER" id="PTHR22950">
    <property type="entry name" value="AMINO ACID TRANSPORTER"/>
    <property type="match status" value="1"/>
</dbReference>
<keyword evidence="5" id="KW-0040">ANK repeat</keyword>
<reference evidence="8" key="1">
    <citation type="submission" date="2023-08" db="EMBL/GenBank/DDBJ databases">
        <authorList>
            <person name="Chen Y."/>
            <person name="Shah S."/>
            <person name="Dougan E. K."/>
            <person name="Thang M."/>
            <person name="Chan C."/>
        </authorList>
    </citation>
    <scope>NUCLEOTIDE SEQUENCE</scope>
</reference>
<evidence type="ECO:0000256" key="6">
    <source>
        <dbReference type="SAM" id="Phobius"/>
    </source>
</evidence>
<feature type="repeat" description="ANK" evidence="5">
    <location>
        <begin position="667"/>
        <end position="691"/>
    </location>
</feature>
<dbReference type="SUPFAM" id="SSF48403">
    <property type="entry name" value="Ankyrin repeat"/>
    <property type="match status" value="1"/>
</dbReference>